<evidence type="ECO:0000313" key="10">
    <source>
        <dbReference type="EMBL" id="KAF2652900.1"/>
    </source>
</evidence>
<dbReference type="Gene3D" id="1.20.1250.20">
    <property type="entry name" value="MFS general substrate transporter like domains"/>
    <property type="match status" value="1"/>
</dbReference>
<dbReference type="EMBL" id="MU004392">
    <property type="protein sequence ID" value="KAF2652900.1"/>
    <property type="molecule type" value="Genomic_DNA"/>
</dbReference>
<dbReference type="PROSITE" id="PS50850">
    <property type="entry name" value="MFS"/>
    <property type="match status" value="1"/>
</dbReference>
<dbReference type="PRINTS" id="PR00171">
    <property type="entry name" value="SUGRTRNSPORT"/>
</dbReference>
<dbReference type="OrthoDB" id="6612291at2759"/>
<keyword evidence="3 7" id="KW-0813">Transport</keyword>
<dbReference type="PROSITE" id="PS00217">
    <property type="entry name" value="SUGAR_TRANSPORT_2"/>
    <property type="match status" value="1"/>
</dbReference>
<dbReference type="AlphaFoldDB" id="A0A6A6SZD1"/>
<evidence type="ECO:0000256" key="7">
    <source>
        <dbReference type="RuleBase" id="RU003346"/>
    </source>
</evidence>
<dbReference type="FunFam" id="1.20.1250.20:FF:000134">
    <property type="entry name" value="MFS sugar transporter protein"/>
    <property type="match status" value="1"/>
</dbReference>
<dbReference type="InterPro" id="IPR003663">
    <property type="entry name" value="Sugar/inositol_transpt"/>
</dbReference>
<feature type="transmembrane region" description="Helical" evidence="8">
    <location>
        <begin position="142"/>
        <end position="160"/>
    </location>
</feature>
<evidence type="ECO:0000259" key="9">
    <source>
        <dbReference type="PROSITE" id="PS50850"/>
    </source>
</evidence>
<feature type="domain" description="Major facilitator superfamily (MFS) profile" evidence="9">
    <location>
        <begin position="12"/>
        <end position="455"/>
    </location>
</feature>
<dbReference type="InterPro" id="IPR005828">
    <property type="entry name" value="MFS_sugar_transport-like"/>
</dbReference>
<comment type="similarity">
    <text evidence="2 7">Belongs to the major facilitator superfamily. Sugar transporter (TC 2.A.1.1) family.</text>
</comment>
<dbReference type="InterPro" id="IPR005829">
    <property type="entry name" value="Sugar_transporter_CS"/>
</dbReference>
<name>A0A6A6SZD1_9PLEO</name>
<sequence length="504" mass="56036">MVSSTRAYNWYISLVAASCMVLYGYDASVYNAVQGSKNWLAYFNQPNAQIIGAVNTAYTVGAIIAGFFLGGPLADWQGRKLGMALGSFLTIVATLIQAFSPRGNIGCFIAGRVIIGIGQGIALTAGPIYIGELAPPEIRGMIMSFWQMFYSVGSFIAYWVNYACQKNVTKLGEWDWRMVVIFQMLVPIIILAQVFLIPETPRWYIQHGNRLDDARKSLRKVRETEQDVEDEILAIREAIEFEAEAISSGYSALWKDKSVRKRMYLCLIINAGQQITGQGTLNTYSTKVYKKVFTSTDTVALINALNATFGILFTLNATWTVDRFGRKFLLIVGAIGMAICMLIVATVETQTPTLANGSKTEPVGISIVFLLFLFALFYKPSWGATVWIYTSEVFSMNVRAQAVGMCSQTQNVANSIVQQFFPTFLDNEGFYAFYMFFAINLLLAAFVYFFLPETKKVSIEEIDTLFGGVNHVEKGADIVGAEDPHHANLEIIQIDEEGKHVTNK</sequence>
<dbReference type="InterPro" id="IPR050360">
    <property type="entry name" value="MFS_Sugar_Transporters"/>
</dbReference>
<dbReference type="InterPro" id="IPR020846">
    <property type="entry name" value="MFS_dom"/>
</dbReference>
<feature type="transmembrane region" description="Helical" evidence="8">
    <location>
        <begin position="7"/>
        <end position="25"/>
    </location>
</feature>
<evidence type="ECO:0000256" key="5">
    <source>
        <dbReference type="ARBA" id="ARBA00022989"/>
    </source>
</evidence>
<reference evidence="10" key="1">
    <citation type="journal article" date="2020" name="Stud. Mycol.">
        <title>101 Dothideomycetes genomes: a test case for predicting lifestyles and emergence of pathogens.</title>
        <authorList>
            <person name="Haridas S."/>
            <person name="Albert R."/>
            <person name="Binder M."/>
            <person name="Bloem J."/>
            <person name="Labutti K."/>
            <person name="Salamov A."/>
            <person name="Andreopoulos B."/>
            <person name="Baker S."/>
            <person name="Barry K."/>
            <person name="Bills G."/>
            <person name="Bluhm B."/>
            <person name="Cannon C."/>
            <person name="Castanera R."/>
            <person name="Culley D."/>
            <person name="Daum C."/>
            <person name="Ezra D."/>
            <person name="Gonzalez J."/>
            <person name="Henrissat B."/>
            <person name="Kuo A."/>
            <person name="Liang C."/>
            <person name="Lipzen A."/>
            <person name="Lutzoni F."/>
            <person name="Magnuson J."/>
            <person name="Mondo S."/>
            <person name="Nolan M."/>
            <person name="Ohm R."/>
            <person name="Pangilinan J."/>
            <person name="Park H.-J."/>
            <person name="Ramirez L."/>
            <person name="Alfaro M."/>
            <person name="Sun H."/>
            <person name="Tritt A."/>
            <person name="Yoshinaga Y."/>
            <person name="Zwiers L.-H."/>
            <person name="Turgeon B."/>
            <person name="Goodwin S."/>
            <person name="Spatafora J."/>
            <person name="Crous P."/>
            <person name="Grigoriev I."/>
        </authorList>
    </citation>
    <scope>NUCLEOTIDE SEQUENCE</scope>
    <source>
        <strain evidence="10">CBS 122681</strain>
    </source>
</reference>
<dbReference type="Pfam" id="PF00083">
    <property type="entry name" value="Sugar_tr"/>
    <property type="match status" value="1"/>
</dbReference>
<feature type="transmembrane region" description="Helical" evidence="8">
    <location>
        <begin position="299"/>
        <end position="321"/>
    </location>
</feature>
<gene>
    <name evidence="10" type="ORF">K491DRAFT_663042</name>
</gene>
<dbReference type="PROSITE" id="PS51257">
    <property type="entry name" value="PROKAR_LIPOPROTEIN"/>
    <property type="match status" value="1"/>
</dbReference>
<dbReference type="SUPFAM" id="SSF103473">
    <property type="entry name" value="MFS general substrate transporter"/>
    <property type="match status" value="1"/>
</dbReference>
<evidence type="ECO:0000256" key="4">
    <source>
        <dbReference type="ARBA" id="ARBA00022692"/>
    </source>
</evidence>
<dbReference type="InterPro" id="IPR036259">
    <property type="entry name" value="MFS_trans_sf"/>
</dbReference>
<dbReference type="PANTHER" id="PTHR48022:SF46">
    <property type="entry name" value="SUGAR TRANSPORTER, PUTATIVE (AFU_ORTHOLOGUE AFUA_1G11830)-RELATED"/>
    <property type="match status" value="1"/>
</dbReference>
<dbReference type="Proteomes" id="UP000799324">
    <property type="component" value="Unassembled WGS sequence"/>
</dbReference>
<keyword evidence="6 8" id="KW-0472">Membrane</keyword>
<evidence type="ECO:0000313" key="11">
    <source>
        <dbReference type="Proteomes" id="UP000799324"/>
    </source>
</evidence>
<evidence type="ECO:0000256" key="6">
    <source>
        <dbReference type="ARBA" id="ARBA00023136"/>
    </source>
</evidence>
<keyword evidence="4 8" id="KW-0812">Transmembrane</keyword>
<keyword evidence="10" id="KW-0762">Sugar transport</keyword>
<proteinExistence type="inferred from homology"/>
<feature type="transmembrane region" description="Helical" evidence="8">
    <location>
        <begin position="48"/>
        <end position="69"/>
    </location>
</feature>
<keyword evidence="11" id="KW-1185">Reference proteome</keyword>
<feature type="transmembrane region" description="Helical" evidence="8">
    <location>
        <begin position="431"/>
        <end position="451"/>
    </location>
</feature>
<evidence type="ECO:0000256" key="3">
    <source>
        <dbReference type="ARBA" id="ARBA00022448"/>
    </source>
</evidence>
<dbReference type="GO" id="GO:0005351">
    <property type="term" value="F:carbohydrate:proton symporter activity"/>
    <property type="evidence" value="ECO:0007669"/>
    <property type="project" value="TreeGrafter"/>
</dbReference>
<feature type="transmembrane region" description="Helical" evidence="8">
    <location>
        <begin position="367"/>
        <end position="389"/>
    </location>
</feature>
<accession>A0A6A6SZD1</accession>
<evidence type="ECO:0000256" key="2">
    <source>
        <dbReference type="ARBA" id="ARBA00010992"/>
    </source>
</evidence>
<feature type="transmembrane region" description="Helical" evidence="8">
    <location>
        <begin position="105"/>
        <end position="130"/>
    </location>
</feature>
<dbReference type="PANTHER" id="PTHR48022">
    <property type="entry name" value="PLASTIDIC GLUCOSE TRANSPORTER 4"/>
    <property type="match status" value="1"/>
</dbReference>
<comment type="subcellular location">
    <subcellularLocation>
        <location evidence="1">Membrane</location>
        <topology evidence="1">Multi-pass membrane protein</topology>
    </subcellularLocation>
</comment>
<evidence type="ECO:0000256" key="1">
    <source>
        <dbReference type="ARBA" id="ARBA00004141"/>
    </source>
</evidence>
<feature type="transmembrane region" description="Helical" evidence="8">
    <location>
        <begin position="327"/>
        <end position="347"/>
    </location>
</feature>
<protein>
    <submittedName>
        <fullName evidence="10">Sugar transporter</fullName>
    </submittedName>
</protein>
<evidence type="ECO:0000256" key="8">
    <source>
        <dbReference type="SAM" id="Phobius"/>
    </source>
</evidence>
<keyword evidence="5 8" id="KW-1133">Transmembrane helix</keyword>
<organism evidence="10 11">
    <name type="scientific">Lophiostoma macrostomum CBS 122681</name>
    <dbReference type="NCBI Taxonomy" id="1314788"/>
    <lineage>
        <taxon>Eukaryota</taxon>
        <taxon>Fungi</taxon>
        <taxon>Dikarya</taxon>
        <taxon>Ascomycota</taxon>
        <taxon>Pezizomycotina</taxon>
        <taxon>Dothideomycetes</taxon>
        <taxon>Pleosporomycetidae</taxon>
        <taxon>Pleosporales</taxon>
        <taxon>Lophiostomataceae</taxon>
        <taxon>Lophiostoma</taxon>
    </lineage>
</organism>
<dbReference type="NCBIfam" id="TIGR00879">
    <property type="entry name" value="SP"/>
    <property type="match status" value="1"/>
</dbReference>
<dbReference type="GO" id="GO:0016020">
    <property type="term" value="C:membrane"/>
    <property type="evidence" value="ECO:0007669"/>
    <property type="project" value="UniProtKB-SubCell"/>
</dbReference>
<feature type="transmembrane region" description="Helical" evidence="8">
    <location>
        <begin position="180"/>
        <end position="197"/>
    </location>
</feature>